<dbReference type="EMBL" id="GBXM01040517">
    <property type="protein sequence ID" value="JAH68060.1"/>
    <property type="molecule type" value="Transcribed_RNA"/>
</dbReference>
<dbReference type="AlphaFoldDB" id="A0A0E9US79"/>
<organism evidence="1">
    <name type="scientific">Anguilla anguilla</name>
    <name type="common">European freshwater eel</name>
    <name type="synonym">Muraena anguilla</name>
    <dbReference type="NCBI Taxonomy" id="7936"/>
    <lineage>
        <taxon>Eukaryota</taxon>
        <taxon>Metazoa</taxon>
        <taxon>Chordata</taxon>
        <taxon>Craniata</taxon>
        <taxon>Vertebrata</taxon>
        <taxon>Euteleostomi</taxon>
        <taxon>Actinopterygii</taxon>
        <taxon>Neopterygii</taxon>
        <taxon>Teleostei</taxon>
        <taxon>Anguilliformes</taxon>
        <taxon>Anguillidae</taxon>
        <taxon>Anguilla</taxon>
    </lineage>
</organism>
<evidence type="ECO:0000313" key="1">
    <source>
        <dbReference type="EMBL" id="JAH68060.1"/>
    </source>
</evidence>
<proteinExistence type="predicted"/>
<sequence>MHRISSQRMSVFRSKMLLKREHSRARTHLHGKTVS</sequence>
<reference evidence="1" key="1">
    <citation type="submission" date="2014-11" db="EMBL/GenBank/DDBJ databases">
        <authorList>
            <person name="Amaro Gonzalez C."/>
        </authorList>
    </citation>
    <scope>NUCLEOTIDE SEQUENCE</scope>
</reference>
<name>A0A0E9US79_ANGAN</name>
<accession>A0A0E9US79</accession>
<protein>
    <submittedName>
        <fullName evidence="1">Uncharacterized protein</fullName>
    </submittedName>
</protein>
<reference evidence="1" key="2">
    <citation type="journal article" date="2015" name="Fish Shellfish Immunol.">
        <title>Early steps in the European eel (Anguilla anguilla)-Vibrio vulnificus interaction in the gills: Role of the RtxA13 toxin.</title>
        <authorList>
            <person name="Callol A."/>
            <person name="Pajuelo D."/>
            <person name="Ebbesson L."/>
            <person name="Teles M."/>
            <person name="MacKenzie S."/>
            <person name="Amaro C."/>
        </authorList>
    </citation>
    <scope>NUCLEOTIDE SEQUENCE</scope>
</reference>